<dbReference type="GO" id="GO:0003676">
    <property type="term" value="F:nucleic acid binding"/>
    <property type="evidence" value="ECO:0007669"/>
    <property type="project" value="InterPro"/>
</dbReference>
<reference evidence="4" key="1">
    <citation type="submission" date="2015-11" db="EMBL/GenBank/DDBJ databases">
        <title>De novo transcriptome assembly of four potential Pierce s Disease insect vectors from Arizona vineyards.</title>
        <authorList>
            <person name="Tassone E.E."/>
        </authorList>
    </citation>
    <scope>NUCLEOTIDE SEQUENCE</scope>
</reference>
<feature type="coiled-coil region" evidence="2">
    <location>
        <begin position="128"/>
        <end position="155"/>
    </location>
</feature>
<gene>
    <name evidence="4" type="ORF">g.23950</name>
</gene>
<proteinExistence type="predicted"/>
<dbReference type="AlphaFoldDB" id="A0A1B6L3L9"/>
<keyword evidence="1" id="KW-0863">Zinc-finger</keyword>
<keyword evidence="2" id="KW-0175">Coiled coil</keyword>
<sequence length="462" mass="53421">MAKFNLNYLLKDELTYELLARGEELKYDNVEDLRKQLRKHLNQIPEPKHLSGKISLQSEIKTIQCKLDFIEVLVNQTTENTSRLSVAKIKAKLSHIQLRISNLSKCKLEPTYLTELENLSQKLTLITNEFQAHKIKFSEEELTNFEEELNQSFIEEEEQNNKLENFLPTDGKITSTPINTPTLVQPQVEVVHENVNLGRPIYHSPTQHPGNQTCTPEYSPIFNKLANPIEKLLNKFVICDGLVVNMLLLFLRNLLELRTQTNLTATQIYEILPSFTAAPLLNKVLQCKTACYSLDQLHNQIISTFLPITLREKLKQDLVIRPQKPQEPLSIYINEVKINSQILQTGMTESEVVVFIKNGLSPEVRNKLIFETNPTSFQDLDQLCINANNIQYNDFLRNQLYPERSTYQSHPQAGNSRFKTEIPTNNFNFPQHRQPSEKICFNCNRKGHIAKHCYRPKIPKNL</sequence>
<feature type="domain" description="CCHC-type" evidence="3">
    <location>
        <begin position="440"/>
        <end position="453"/>
    </location>
</feature>
<dbReference type="InterPro" id="IPR036875">
    <property type="entry name" value="Znf_CCHC_sf"/>
</dbReference>
<dbReference type="GO" id="GO:0008270">
    <property type="term" value="F:zinc ion binding"/>
    <property type="evidence" value="ECO:0007669"/>
    <property type="project" value="UniProtKB-KW"/>
</dbReference>
<evidence type="ECO:0000259" key="3">
    <source>
        <dbReference type="PROSITE" id="PS50158"/>
    </source>
</evidence>
<protein>
    <recommendedName>
        <fullName evidence="3">CCHC-type domain-containing protein</fullName>
    </recommendedName>
</protein>
<accession>A0A1B6L3L9</accession>
<dbReference type="PROSITE" id="PS50158">
    <property type="entry name" value="ZF_CCHC"/>
    <property type="match status" value="1"/>
</dbReference>
<dbReference type="InterPro" id="IPR001878">
    <property type="entry name" value="Znf_CCHC"/>
</dbReference>
<evidence type="ECO:0000256" key="1">
    <source>
        <dbReference type="PROSITE-ProRule" id="PRU00047"/>
    </source>
</evidence>
<keyword evidence="1" id="KW-0862">Zinc</keyword>
<dbReference type="Gene3D" id="4.10.60.10">
    <property type="entry name" value="Zinc finger, CCHC-type"/>
    <property type="match status" value="1"/>
</dbReference>
<dbReference type="EMBL" id="GEBQ01021645">
    <property type="protein sequence ID" value="JAT18332.1"/>
    <property type="molecule type" value="Transcribed_RNA"/>
</dbReference>
<organism evidence="4">
    <name type="scientific">Graphocephala atropunctata</name>
    <dbReference type="NCBI Taxonomy" id="36148"/>
    <lineage>
        <taxon>Eukaryota</taxon>
        <taxon>Metazoa</taxon>
        <taxon>Ecdysozoa</taxon>
        <taxon>Arthropoda</taxon>
        <taxon>Hexapoda</taxon>
        <taxon>Insecta</taxon>
        <taxon>Pterygota</taxon>
        <taxon>Neoptera</taxon>
        <taxon>Paraneoptera</taxon>
        <taxon>Hemiptera</taxon>
        <taxon>Auchenorrhyncha</taxon>
        <taxon>Membracoidea</taxon>
        <taxon>Cicadellidae</taxon>
        <taxon>Cicadellinae</taxon>
        <taxon>Cicadellini</taxon>
        <taxon>Graphocephala</taxon>
    </lineage>
</organism>
<keyword evidence="1" id="KW-0479">Metal-binding</keyword>
<evidence type="ECO:0000256" key="2">
    <source>
        <dbReference type="SAM" id="Coils"/>
    </source>
</evidence>
<dbReference type="SUPFAM" id="SSF57756">
    <property type="entry name" value="Retrovirus zinc finger-like domains"/>
    <property type="match status" value="1"/>
</dbReference>
<name>A0A1B6L3L9_9HEMI</name>
<evidence type="ECO:0000313" key="4">
    <source>
        <dbReference type="EMBL" id="JAT18332.1"/>
    </source>
</evidence>